<dbReference type="InterPro" id="IPR036093">
    <property type="entry name" value="NAC_dom_sf"/>
</dbReference>
<feature type="region of interest" description="Disordered" evidence="6">
    <location>
        <begin position="1"/>
        <end position="20"/>
    </location>
</feature>
<dbReference type="GO" id="GO:0006355">
    <property type="term" value="P:regulation of DNA-templated transcription"/>
    <property type="evidence" value="ECO:0007669"/>
    <property type="project" value="InterPro"/>
</dbReference>
<feature type="compositionally biased region" description="Basic and acidic residues" evidence="6">
    <location>
        <begin position="11"/>
        <end position="20"/>
    </location>
</feature>
<dbReference type="SUPFAM" id="SSF101941">
    <property type="entry name" value="NAC domain"/>
    <property type="match status" value="1"/>
</dbReference>
<dbReference type="Gene3D" id="2.170.150.80">
    <property type="entry name" value="NAC domain"/>
    <property type="match status" value="1"/>
</dbReference>
<gene>
    <name evidence="9" type="primary">LOC113704590</name>
</gene>
<dbReference type="PANTHER" id="PTHR31989">
    <property type="entry name" value="NAC DOMAIN-CONTAINING PROTEIN 82-RELATED"/>
    <property type="match status" value="1"/>
</dbReference>
<proteinExistence type="predicted"/>
<organism evidence="8 9">
    <name type="scientific">Coffea arabica</name>
    <name type="common">Arabian coffee</name>
    <dbReference type="NCBI Taxonomy" id="13443"/>
    <lineage>
        <taxon>Eukaryota</taxon>
        <taxon>Viridiplantae</taxon>
        <taxon>Streptophyta</taxon>
        <taxon>Embryophyta</taxon>
        <taxon>Tracheophyta</taxon>
        <taxon>Spermatophyta</taxon>
        <taxon>Magnoliopsida</taxon>
        <taxon>eudicotyledons</taxon>
        <taxon>Gunneridae</taxon>
        <taxon>Pentapetalae</taxon>
        <taxon>asterids</taxon>
        <taxon>lamiids</taxon>
        <taxon>Gentianales</taxon>
        <taxon>Rubiaceae</taxon>
        <taxon>Ixoroideae</taxon>
        <taxon>Gardenieae complex</taxon>
        <taxon>Bertiereae - Coffeeae clade</taxon>
        <taxon>Coffeeae</taxon>
        <taxon>Coffea</taxon>
    </lineage>
</organism>
<evidence type="ECO:0000256" key="1">
    <source>
        <dbReference type="ARBA" id="ARBA00004123"/>
    </source>
</evidence>
<evidence type="ECO:0000256" key="2">
    <source>
        <dbReference type="ARBA" id="ARBA00023015"/>
    </source>
</evidence>
<dbReference type="Pfam" id="PF02365">
    <property type="entry name" value="NAM"/>
    <property type="match status" value="1"/>
</dbReference>
<keyword evidence="2" id="KW-0805">Transcription regulation</keyword>
<sequence length="172" mass="19675">MEKPSAASARGNDDSGGKRTRIEVPVGCKFDPSDEELMFYLMNKILDSCEYSTGKKWFFYTVEPNDYVFSGDGYWTPTSEKAIYIGGQVDGYKKELIYCRGTEHPGKRTNWCIHQFRQNPDVYVANAIGNNVEYKKIYKKAGISTIYASRLYKPNLRGDFRGFDDYGFGFHG</sequence>
<evidence type="ECO:0000313" key="9">
    <source>
        <dbReference type="RefSeq" id="XP_027082278.1"/>
    </source>
</evidence>
<dbReference type="RefSeq" id="XP_027082278.1">
    <property type="nucleotide sequence ID" value="XM_027226477.1"/>
</dbReference>
<evidence type="ECO:0000313" key="8">
    <source>
        <dbReference type="Proteomes" id="UP001652660"/>
    </source>
</evidence>
<dbReference type="Proteomes" id="UP001652660">
    <property type="component" value="Chromosome 9e"/>
</dbReference>
<dbReference type="InterPro" id="IPR003441">
    <property type="entry name" value="NAC-dom"/>
</dbReference>
<reference evidence="9" key="2">
    <citation type="submission" date="2025-08" db="UniProtKB">
        <authorList>
            <consortium name="RefSeq"/>
        </authorList>
    </citation>
    <scope>IDENTIFICATION</scope>
    <source>
        <tissue evidence="9">Leaves</tissue>
    </source>
</reference>
<evidence type="ECO:0000259" key="7">
    <source>
        <dbReference type="PROSITE" id="PS51005"/>
    </source>
</evidence>
<keyword evidence="4" id="KW-0804">Transcription</keyword>
<comment type="subcellular location">
    <subcellularLocation>
        <location evidence="1">Nucleus</location>
    </subcellularLocation>
</comment>
<accession>A0A6P6TVC1</accession>
<keyword evidence="3" id="KW-0238">DNA-binding</keyword>
<evidence type="ECO:0000256" key="6">
    <source>
        <dbReference type="SAM" id="MobiDB-lite"/>
    </source>
</evidence>
<name>A0A6P6TVC1_COFAR</name>
<dbReference type="GeneID" id="113704590"/>
<dbReference type="GO" id="GO:0005634">
    <property type="term" value="C:nucleus"/>
    <property type="evidence" value="ECO:0007669"/>
    <property type="project" value="UniProtKB-SubCell"/>
</dbReference>
<keyword evidence="5" id="KW-0539">Nucleus</keyword>
<evidence type="ECO:0000256" key="5">
    <source>
        <dbReference type="ARBA" id="ARBA00023242"/>
    </source>
</evidence>
<evidence type="ECO:0000256" key="3">
    <source>
        <dbReference type="ARBA" id="ARBA00023125"/>
    </source>
</evidence>
<dbReference type="AlphaFoldDB" id="A0A6P6TVC1"/>
<feature type="domain" description="NAC" evidence="7">
    <location>
        <begin position="1"/>
        <end position="140"/>
    </location>
</feature>
<dbReference type="OrthoDB" id="1592334at2759"/>
<evidence type="ECO:0000256" key="4">
    <source>
        <dbReference type="ARBA" id="ARBA00023163"/>
    </source>
</evidence>
<reference evidence="8" key="1">
    <citation type="journal article" date="2025" name="Foods">
        <title>Unveiling the Microbial Signatures of Arabica Coffee Cherries: Insights into Ripeness Specific Diversity, Functional Traits, and Implications for Quality and Safety.</title>
        <authorList>
            <consortium name="RefSeq"/>
            <person name="Tenea G.N."/>
            <person name="Cifuentes V."/>
            <person name="Reyes P."/>
            <person name="Cevallos-Vallejos M."/>
        </authorList>
    </citation>
    <scope>NUCLEOTIDE SEQUENCE [LARGE SCALE GENOMIC DNA]</scope>
</reference>
<dbReference type="PROSITE" id="PS51005">
    <property type="entry name" value="NAC"/>
    <property type="match status" value="1"/>
</dbReference>
<dbReference type="GO" id="GO:0003677">
    <property type="term" value="F:DNA binding"/>
    <property type="evidence" value="ECO:0007669"/>
    <property type="project" value="UniProtKB-KW"/>
</dbReference>
<protein>
    <submittedName>
        <fullName evidence="9">NAC domain-containing protein 100-like</fullName>
    </submittedName>
</protein>
<keyword evidence="8" id="KW-1185">Reference proteome</keyword>